<dbReference type="InterPro" id="IPR038528">
    <property type="entry name" value="TEL2_C_sf"/>
</dbReference>
<evidence type="ECO:0000256" key="1">
    <source>
        <dbReference type="ARBA" id="ARBA00006133"/>
    </source>
</evidence>
<feature type="region of interest" description="Disordered" evidence="2">
    <location>
        <begin position="501"/>
        <end position="572"/>
    </location>
</feature>
<feature type="domain" description="Telomere length regulation protein conserved" evidence="3">
    <location>
        <begin position="585"/>
        <end position="708"/>
    </location>
</feature>
<dbReference type="InParanoid" id="A0A409V9G0"/>
<dbReference type="PANTHER" id="PTHR15830:SF10">
    <property type="entry name" value="TELOMERE LENGTH REGULATION PROTEIN TEL2 HOMOLOG"/>
    <property type="match status" value="1"/>
</dbReference>
<dbReference type="AlphaFoldDB" id="A0A409V9G0"/>
<protein>
    <recommendedName>
        <fullName evidence="3">Telomere length regulation protein conserved domain-containing protein</fullName>
    </recommendedName>
</protein>
<dbReference type="GO" id="GO:0005829">
    <property type="term" value="C:cytosol"/>
    <property type="evidence" value="ECO:0007669"/>
    <property type="project" value="TreeGrafter"/>
</dbReference>
<dbReference type="GO" id="GO:0042162">
    <property type="term" value="F:telomeric DNA binding"/>
    <property type="evidence" value="ECO:0007669"/>
    <property type="project" value="TreeGrafter"/>
</dbReference>
<dbReference type="GO" id="GO:0051083">
    <property type="term" value="P:'de novo' cotranslational protein folding"/>
    <property type="evidence" value="ECO:0007669"/>
    <property type="project" value="TreeGrafter"/>
</dbReference>
<feature type="compositionally biased region" description="Low complexity" evidence="2">
    <location>
        <begin position="550"/>
        <end position="560"/>
    </location>
</feature>
<dbReference type="EMBL" id="NHTK01006125">
    <property type="protein sequence ID" value="PPQ63332.1"/>
    <property type="molecule type" value="Genomic_DNA"/>
</dbReference>
<reference evidence="4 5" key="1">
    <citation type="journal article" date="2018" name="Evol. Lett.">
        <title>Horizontal gene cluster transfer increased hallucinogenic mushroom diversity.</title>
        <authorList>
            <person name="Reynolds H.T."/>
            <person name="Vijayakumar V."/>
            <person name="Gluck-Thaler E."/>
            <person name="Korotkin H.B."/>
            <person name="Matheny P.B."/>
            <person name="Slot J.C."/>
        </authorList>
    </citation>
    <scope>NUCLEOTIDE SEQUENCE [LARGE SCALE GENOMIC DNA]</scope>
    <source>
        <strain evidence="4 5">2629</strain>
    </source>
</reference>
<comment type="similarity">
    <text evidence="1">Belongs to the TEL2 family.</text>
</comment>
<evidence type="ECO:0000313" key="4">
    <source>
        <dbReference type="EMBL" id="PPQ63332.1"/>
    </source>
</evidence>
<organism evidence="4 5">
    <name type="scientific">Panaeolus cyanescens</name>
    <dbReference type="NCBI Taxonomy" id="181874"/>
    <lineage>
        <taxon>Eukaryota</taxon>
        <taxon>Fungi</taxon>
        <taxon>Dikarya</taxon>
        <taxon>Basidiomycota</taxon>
        <taxon>Agaricomycotina</taxon>
        <taxon>Agaricomycetes</taxon>
        <taxon>Agaricomycetidae</taxon>
        <taxon>Agaricales</taxon>
        <taxon>Agaricineae</taxon>
        <taxon>Galeropsidaceae</taxon>
        <taxon>Panaeolus</taxon>
    </lineage>
</organism>
<accession>A0A409V9G0</accession>
<name>A0A409V9G0_9AGAR</name>
<dbReference type="InterPro" id="IPR019337">
    <property type="entry name" value="Telomere_length_regulation_dom"/>
</dbReference>
<dbReference type="GO" id="GO:0051879">
    <property type="term" value="F:Hsp90 protein binding"/>
    <property type="evidence" value="ECO:0007669"/>
    <property type="project" value="TreeGrafter"/>
</dbReference>
<feature type="compositionally biased region" description="Basic and acidic residues" evidence="2">
    <location>
        <begin position="525"/>
        <end position="539"/>
    </location>
</feature>
<dbReference type="PANTHER" id="PTHR15830">
    <property type="entry name" value="TELOMERE LENGTH REGULATION PROTEIN TEL2 FAMILY MEMBER"/>
    <property type="match status" value="1"/>
</dbReference>
<keyword evidence="5" id="KW-1185">Reference proteome</keyword>
<dbReference type="Gene3D" id="1.25.40.720">
    <property type="entry name" value="Telomere length regulation protein 2, C-terminal domain"/>
    <property type="match status" value="1"/>
</dbReference>
<dbReference type="Pfam" id="PF10193">
    <property type="entry name" value="Telomere_reg-2"/>
    <property type="match status" value="1"/>
</dbReference>
<evidence type="ECO:0000256" key="2">
    <source>
        <dbReference type="SAM" id="MobiDB-lite"/>
    </source>
</evidence>
<sequence length="1034" mass="113915">MDSSSRNQIQGIIDRLQTQIPDLQTLLNLLTPPLSHLGLLPPRFASYVSEQIPPNGLVLRKHIPQIQRILIIQVLPTWADVLKTANAYGVVEQYFAPDAFHNALFNSGEVAIAAYNTLMASSTPLNEWAVAILERLVKEYPVDRVYEAAFASGGVNLGLDRAVRGVGWEDVVKNLCVVPVRVANAIAGTRDVPMCLENGMYFENFGKRLEELIYSLSLKDDQGALGPLSYLLTKLVNIGLFPSSAPIARSQPSFFHSNLATIRRRLSLDATGQFASYWSSLIPAVSSLITLQSILTSLFSSVSDIQPPLDGSVRVRAQVKKEAALLDALVGKIVPGDDKSSVWQIATSLILSRDWEERYARIFVCWICGGARGTKVNLNALESFLQLVLDTWASNDHVKHSLLSKQRYMTSLLLLTISYFPASSQPIQQLTSHPAFLGGVSKYISHLDNAIRRLGMLTAEYIAQRAGKKLSFGDWEAEDYSGKEWILKLRDLLDKRDVDGRVEEVSSDSDDEEIVGDADPEDEEKNTSVDEMATKKVPEDSDDESVVGYASSSSSSRAASPTPSELEEIEKDPMLNVGKKKLSRPVYLAQVGELLRGTPSTQMGKKVDEPDDADRMEMGLNCAEELIRKKSQYGTELDENAANLVYALLSLNDNYELEGFVEKRQGALNALVSCAPRKAAPTLIEQFFKNQYSADQRFVALNALAIGARELASLPVPTSIVPAHRIAFPSKMLPADQHNRYITADRQLLPRLLDNISQKALEKESEQAETTVPGIIREKKLRMNFSSKKPVVQEVKQGTELNPYSQVSPSFTKPKTRFIDVAAEFFIMPFINRFWMFLQSEQSREQRTAHMEGRNRYHGAGTGMILNSLVMAQFLRTMAVMVDAAQNAPEFLAIIAPEALELAVTLGTRSVSRAEKGEGSDDEAEDGAEGSSNPLDAHAKKEAAVLTSALELALVILNSSLELDQGRTLGLEFTPLVLGVGEWAGKVFSNVDKGLRFQGGGGAHEARLSRSAAGVILKIEELMNRWKRSMLQAA</sequence>
<comment type="caution">
    <text evidence="4">The sequence shown here is derived from an EMBL/GenBank/DDBJ whole genome shotgun (WGS) entry which is preliminary data.</text>
</comment>
<evidence type="ECO:0000313" key="5">
    <source>
        <dbReference type="Proteomes" id="UP000284842"/>
    </source>
</evidence>
<dbReference type="STRING" id="181874.A0A409V9G0"/>
<dbReference type="Proteomes" id="UP000284842">
    <property type="component" value="Unassembled WGS sequence"/>
</dbReference>
<feature type="compositionally biased region" description="Acidic residues" evidence="2">
    <location>
        <begin position="505"/>
        <end position="524"/>
    </location>
</feature>
<gene>
    <name evidence="4" type="ORF">CVT24_006705</name>
</gene>
<dbReference type="InterPro" id="IPR051970">
    <property type="entry name" value="TEL2_Regulation"/>
</dbReference>
<evidence type="ECO:0000259" key="3">
    <source>
        <dbReference type="Pfam" id="PF10193"/>
    </source>
</evidence>
<dbReference type="OrthoDB" id="10254187at2759"/>
<feature type="region of interest" description="Disordered" evidence="2">
    <location>
        <begin position="911"/>
        <end position="935"/>
    </location>
</feature>
<proteinExistence type="inferred from homology"/>